<dbReference type="PANTHER" id="PTHR24096:SF422">
    <property type="entry name" value="BCDNA.GH02901"/>
    <property type="match status" value="1"/>
</dbReference>
<accession>A0A9X0AY79</accession>
<dbReference type="Gene3D" id="2.30.38.10">
    <property type="entry name" value="Luciferase, Domain 3"/>
    <property type="match status" value="1"/>
</dbReference>
<evidence type="ECO:0000259" key="2">
    <source>
        <dbReference type="Pfam" id="PF00501"/>
    </source>
</evidence>
<dbReference type="SUPFAM" id="SSF56801">
    <property type="entry name" value="Acetyl-CoA synthetase-like"/>
    <property type="match status" value="1"/>
</dbReference>
<sequence length="583" mass="64129">MVFTPPSWVPNTPLNVPDDIPISQFMLNEKHGRQPFKSSRNPFTCGITGKTYTVSEQAQRVEHLSRALSKELGWQPNTGTEWDKVMGVFSLNTIDFMTLAYAVHELGGVVSPANAQYSAAELEFQLKSSGSKALFTCIPLLEIALQAAKAAGIKNNQIYILGVPKAFTGDKKVPFKTADDLISAGEKLQKLEPLRMEKGQAARQTAYLCYSSGTSGLPKGVMISHHNVMSNILQIKTYEKSYREEWNENTDVALGLLPLSHIYGLVVIAQGTTYRGDEVVVLPKFELKSFLNSIQTYKIQCLYLVPPIIIQMVNNQSVCSKFDMSTVRGIFTGAAPLGIETAQDLQKIYPKWVIIQGYGLTETSTVVCMSSRKDVWLGSCGSLLPGVRAKLVNPEGVEVTGLNEPGELVVQSKSVVLGYLSNEKANAETFIADTDGNGRWMRTGDEAEIRMSPSGNEHVFIVDRIKELIKVKGLQVAPAELESHLLSHPSVADCAVIPIPDDAAGEIPKAYVVKSTSVGIEENDSIVKKDIMKWVESHKARHKWLKGGVEFIDVIPKSPSGKILRRLLRDKEKEARRAKGAKL</sequence>
<dbReference type="GO" id="GO:0016405">
    <property type="term" value="F:CoA-ligase activity"/>
    <property type="evidence" value="ECO:0007669"/>
    <property type="project" value="TreeGrafter"/>
</dbReference>
<organism evidence="4 5">
    <name type="scientific">Sclerotinia nivalis</name>
    <dbReference type="NCBI Taxonomy" id="352851"/>
    <lineage>
        <taxon>Eukaryota</taxon>
        <taxon>Fungi</taxon>
        <taxon>Dikarya</taxon>
        <taxon>Ascomycota</taxon>
        <taxon>Pezizomycotina</taxon>
        <taxon>Leotiomycetes</taxon>
        <taxon>Helotiales</taxon>
        <taxon>Sclerotiniaceae</taxon>
        <taxon>Sclerotinia</taxon>
    </lineage>
</organism>
<dbReference type="Gene3D" id="3.40.50.980">
    <property type="match status" value="2"/>
</dbReference>
<gene>
    <name evidence="4" type="ORF">OCU04_003012</name>
</gene>
<evidence type="ECO:0000313" key="4">
    <source>
        <dbReference type="EMBL" id="KAJ8069358.1"/>
    </source>
</evidence>
<dbReference type="InterPro" id="IPR000873">
    <property type="entry name" value="AMP-dep_synth/lig_dom"/>
</dbReference>
<dbReference type="CDD" id="cd05911">
    <property type="entry name" value="Firefly_Luc_like"/>
    <property type="match status" value="1"/>
</dbReference>
<name>A0A9X0AY79_9HELO</name>
<dbReference type="PROSITE" id="PS00455">
    <property type="entry name" value="AMP_BINDING"/>
    <property type="match status" value="1"/>
</dbReference>
<comment type="caution">
    <text evidence="4">The sequence shown here is derived from an EMBL/GenBank/DDBJ whole genome shotgun (WGS) entry which is preliminary data.</text>
</comment>
<feature type="domain" description="AMP-binding enzyme C-terminal" evidence="3">
    <location>
        <begin position="480"/>
        <end position="562"/>
    </location>
</feature>
<evidence type="ECO:0000313" key="5">
    <source>
        <dbReference type="Proteomes" id="UP001152300"/>
    </source>
</evidence>
<comment type="similarity">
    <text evidence="1">Belongs to the ATP-dependent AMP-binding enzyme family.</text>
</comment>
<dbReference type="OrthoDB" id="6509636at2759"/>
<dbReference type="Pfam" id="PF13193">
    <property type="entry name" value="AMP-binding_C"/>
    <property type="match status" value="1"/>
</dbReference>
<dbReference type="Gene3D" id="3.30.300.30">
    <property type="match status" value="1"/>
</dbReference>
<dbReference type="EMBL" id="JAPEIS010000002">
    <property type="protein sequence ID" value="KAJ8069358.1"/>
    <property type="molecule type" value="Genomic_DNA"/>
</dbReference>
<feature type="domain" description="AMP-dependent synthetase/ligase" evidence="2">
    <location>
        <begin position="48"/>
        <end position="420"/>
    </location>
</feature>
<reference evidence="4" key="1">
    <citation type="submission" date="2022-11" db="EMBL/GenBank/DDBJ databases">
        <title>Genome Resource of Sclerotinia nivalis Strain SnTB1, a Plant Pathogen Isolated from American Ginseng.</title>
        <authorList>
            <person name="Fan S."/>
        </authorList>
    </citation>
    <scope>NUCLEOTIDE SEQUENCE</scope>
    <source>
        <strain evidence="4">SnTB1</strain>
    </source>
</reference>
<evidence type="ECO:0000259" key="3">
    <source>
        <dbReference type="Pfam" id="PF13193"/>
    </source>
</evidence>
<dbReference type="Pfam" id="PF00501">
    <property type="entry name" value="AMP-binding"/>
    <property type="match status" value="1"/>
</dbReference>
<evidence type="ECO:0000256" key="1">
    <source>
        <dbReference type="ARBA" id="ARBA00006432"/>
    </source>
</evidence>
<dbReference type="FunFam" id="3.30.300.30:FF:000007">
    <property type="entry name" value="4-coumarate--CoA ligase 2"/>
    <property type="match status" value="1"/>
</dbReference>
<protein>
    <recommendedName>
        <fullName evidence="6">Phenylacetyl-CoA ligase</fullName>
    </recommendedName>
</protein>
<dbReference type="Proteomes" id="UP001152300">
    <property type="component" value="Unassembled WGS sequence"/>
</dbReference>
<dbReference type="PANTHER" id="PTHR24096">
    <property type="entry name" value="LONG-CHAIN-FATTY-ACID--COA LIGASE"/>
    <property type="match status" value="1"/>
</dbReference>
<dbReference type="InterPro" id="IPR045851">
    <property type="entry name" value="AMP-bd_C_sf"/>
</dbReference>
<proteinExistence type="inferred from homology"/>
<dbReference type="AlphaFoldDB" id="A0A9X0AY79"/>
<evidence type="ECO:0008006" key="6">
    <source>
        <dbReference type="Google" id="ProtNLM"/>
    </source>
</evidence>
<dbReference type="InterPro" id="IPR020845">
    <property type="entry name" value="AMP-binding_CS"/>
</dbReference>
<keyword evidence="5" id="KW-1185">Reference proteome</keyword>
<dbReference type="InterPro" id="IPR025110">
    <property type="entry name" value="AMP-bd_C"/>
</dbReference>